<proteinExistence type="predicted"/>
<dbReference type="InterPro" id="IPR011990">
    <property type="entry name" value="TPR-like_helical_dom_sf"/>
</dbReference>
<dbReference type="Gene3D" id="1.25.40.10">
    <property type="entry name" value="Tetratricopeptide repeat domain"/>
    <property type="match status" value="1"/>
</dbReference>
<feature type="domain" description="HTH luxR-type" evidence="3">
    <location>
        <begin position="887"/>
        <end position="953"/>
    </location>
</feature>
<dbReference type="PANTHER" id="PTHR16305">
    <property type="entry name" value="TESTICULAR SOLUBLE ADENYLYL CYCLASE"/>
    <property type="match status" value="1"/>
</dbReference>
<evidence type="ECO:0000256" key="2">
    <source>
        <dbReference type="ARBA" id="ARBA00022840"/>
    </source>
</evidence>
<evidence type="ECO:0000256" key="1">
    <source>
        <dbReference type="ARBA" id="ARBA00022741"/>
    </source>
</evidence>
<reference evidence="4 5" key="1">
    <citation type="submission" date="2019-11" db="EMBL/GenBank/DDBJ databases">
        <authorList>
            <person name="Ay H."/>
        </authorList>
    </citation>
    <scope>NUCLEOTIDE SEQUENCE [LARGE SCALE GENOMIC DNA]</scope>
    <source>
        <strain evidence="4 5">BG9H</strain>
    </source>
</reference>
<dbReference type="PANTHER" id="PTHR16305:SF35">
    <property type="entry name" value="TRANSCRIPTIONAL ACTIVATOR DOMAIN"/>
    <property type="match status" value="1"/>
</dbReference>
<keyword evidence="2" id="KW-0067">ATP-binding</keyword>
<dbReference type="InterPro" id="IPR019734">
    <property type="entry name" value="TPR_rpt"/>
</dbReference>
<accession>A0ABS6YT34</accession>
<dbReference type="InterPro" id="IPR000792">
    <property type="entry name" value="Tscrpt_reg_LuxR_C"/>
</dbReference>
<dbReference type="SMART" id="SM00421">
    <property type="entry name" value="HTH_LUXR"/>
    <property type="match status" value="1"/>
</dbReference>
<gene>
    <name evidence="4" type="ORF">GKQ77_24100</name>
</gene>
<dbReference type="InterPro" id="IPR036388">
    <property type="entry name" value="WH-like_DNA-bd_sf"/>
</dbReference>
<dbReference type="SUPFAM" id="SSF52540">
    <property type="entry name" value="P-loop containing nucleoside triphosphate hydrolases"/>
    <property type="match status" value="1"/>
</dbReference>
<evidence type="ECO:0000313" key="5">
    <source>
        <dbReference type="Proteomes" id="UP001197114"/>
    </source>
</evidence>
<dbReference type="InterPro" id="IPR041664">
    <property type="entry name" value="AAA_16"/>
</dbReference>
<dbReference type="PROSITE" id="PS50043">
    <property type="entry name" value="HTH_LUXR_2"/>
    <property type="match status" value="1"/>
</dbReference>
<dbReference type="InterPro" id="IPR027417">
    <property type="entry name" value="P-loop_NTPase"/>
</dbReference>
<dbReference type="SUPFAM" id="SSF46894">
    <property type="entry name" value="C-terminal effector domain of the bipartite response regulators"/>
    <property type="match status" value="1"/>
</dbReference>
<protein>
    <submittedName>
        <fullName evidence="4">AAA family ATPase</fullName>
    </submittedName>
</protein>
<dbReference type="PRINTS" id="PR00038">
    <property type="entry name" value="HTHLUXR"/>
</dbReference>
<dbReference type="SMART" id="SM00028">
    <property type="entry name" value="TPR"/>
    <property type="match status" value="3"/>
</dbReference>
<name>A0ABS6YT34_9ACTN</name>
<dbReference type="Proteomes" id="UP001197114">
    <property type="component" value="Unassembled WGS sequence"/>
</dbReference>
<dbReference type="Pfam" id="PF00196">
    <property type="entry name" value="GerE"/>
    <property type="match status" value="1"/>
</dbReference>
<dbReference type="InterPro" id="IPR016032">
    <property type="entry name" value="Sig_transdc_resp-reg_C-effctor"/>
</dbReference>
<evidence type="ECO:0000313" key="4">
    <source>
        <dbReference type="EMBL" id="MBW5424610.1"/>
    </source>
</evidence>
<keyword evidence="1" id="KW-0547">Nucleotide-binding</keyword>
<evidence type="ECO:0000259" key="3">
    <source>
        <dbReference type="PROSITE" id="PS50043"/>
    </source>
</evidence>
<dbReference type="SUPFAM" id="SSF48452">
    <property type="entry name" value="TPR-like"/>
    <property type="match status" value="2"/>
</dbReference>
<comment type="caution">
    <text evidence="4">The sequence shown here is derived from an EMBL/GenBank/DDBJ whole genome shotgun (WGS) entry which is preliminary data.</text>
</comment>
<dbReference type="EMBL" id="WMBF01000340">
    <property type="protein sequence ID" value="MBW5424610.1"/>
    <property type="molecule type" value="Genomic_DNA"/>
</dbReference>
<dbReference type="PROSITE" id="PS00622">
    <property type="entry name" value="HTH_LUXR_1"/>
    <property type="match status" value="1"/>
</dbReference>
<sequence>MTGPSPLVLKGVAYVLDRGTARSSPPRDACHRYAGRMLLGRSVECARLLALIDKARGGESGALLIRGEAGIGKTSLVSYVAGQADDLLRLGTRGVEVESDLPYVGLADLLRPVLHFLDRIPQRQAAALTGALALGPAVAQDRFAVAAGTLSLLGALAEEGPVLLTVDDAQWLDPYSLDALAFATRRLGREGVVVLFIARDELAGTASRLASVETMTLGGLDAESAHRLIAEEGTARLTEREAARLLAEARGNPLALIELPALLAGSGAGDDDSQAPLPIGELLAHTFGSAVARLPQEAQDAMLLLAVLGTRPLAGTEAALRAHGLSYESLEAAEAAGLVVEEQDGYAFRHPLVRSAVYHGATPVRRRRAHHAIARSLQGATAPALEQYAWHLAASGAEPDEHVASLLENAASGAPDTLAYPLASRLYERAARFTPAGQRKAERLLCAARASQAAGSLDEAAAILDRALEHAEQLGTRLDIRQLRCYLDVQRGQPTRSRELLRAAVDEAEKVDPALAAVMLGGIALTELAVGDLTAARGTTSAAMELADSARRTLLPVRLLRTLVLLLGGDADAGRSLLRELAGPLASPDPAFPYPLSGVGGLCHLAAEQLDEAHALLDRAAYTARASSAVGLLSHLLCTLSVVEFWRGRWSASLAQADEAVRLAEATGRLIEVPRGLAALARTEAALHREADCRRHAAQAMEWAAATELPMDAARARGALGLLELGLGRFEEAVHRLEEVRAFSRTHGRGDGLYLTWAADLADAYVHLHMTAEAREVLDVLEYEAGRGHRPVTAGAAARCRGLLEPDAAEPHMRRSLALLSERPVPFERGRTEFAWGEQLRRQGRRSEARRLLERALATFERLGAAGWAARVAAELHAAGGTEVRPERAPLERLTPQEMQVALVVGQGLTNHQVAERLFLSVKTVEFHLSNIYRKLDGVHRRAQLVRLLARATELSRA</sequence>
<dbReference type="Gene3D" id="1.10.10.10">
    <property type="entry name" value="Winged helix-like DNA-binding domain superfamily/Winged helix DNA-binding domain"/>
    <property type="match status" value="1"/>
</dbReference>
<dbReference type="Pfam" id="PF13191">
    <property type="entry name" value="AAA_16"/>
    <property type="match status" value="1"/>
</dbReference>
<organism evidence="4 5">
    <name type="scientific">Streptomyces anatolicus</name>
    <dbReference type="NCBI Taxonomy" id="2675858"/>
    <lineage>
        <taxon>Bacteria</taxon>
        <taxon>Bacillati</taxon>
        <taxon>Actinomycetota</taxon>
        <taxon>Actinomycetes</taxon>
        <taxon>Kitasatosporales</taxon>
        <taxon>Streptomycetaceae</taxon>
        <taxon>Streptomyces</taxon>
    </lineage>
</organism>
<keyword evidence="5" id="KW-1185">Reference proteome</keyword>
<dbReference type="CDD" id="cd06170">
    <property type="entry name" value="LuxR_C_like"/>
    <property type="match status" value="1"/>
</dbReference>